<dbReference type="AlphaFoldDB" id="A0A0H5S9R0"/>
<keyword evidence="6" id="KW-1003">Cell membrane</keyword>
<evidence type="ECO:0000256" key="5">
    <source>
        <dbReference type="ARBA" id="ARBA00034769"/>
    </source>
</evidence>
<keyword evidence="6" id="KW-0868">Chloride</keyword>
<reference evidence="7" key="1">
    <citation type="journal article" date="2007" name="Science">
        <title>Draft genome of the filarial nematode parasite Brugia malayi.</title>
        <authorList>
            <person name="Ghedin E."/>
            <person name="Wang S."/>
            <person name="Spiro D."/>
            <person name="Caler E."/>
            <person name="Zhao Q."/>
            <person name="Crabtree J."/>
            <person name="Allen J.E."/>
            <person name="Delcher A.L."/>
            <person name="Guiliano D.B."/>
            <person name="Miranda-Saavedra D."/>
            <person name="Angiuoli S.V."/>
            <person name="Creasy T."/>
            <person name="Amedeo P."/>
            <person name="Haas B."/>
            <person name="El-Sayed N.M."/>
            <person name="Wortman J.R."/>
            <person name="Feldblyum T."/>
            <person name="Tallon L."/>
            <person name="Schatz M."/>
            <person name="Shumway M."/>
            <person name="Koo H."/>
            <person name="Salzberg S.L."/>
            <person name="Schobel S."/>
            <person name="Pertea M."/>
            <person name="Pop M."/>
            <person name="White O."/>
            <person name="Barton G.J."/>
            <person name="Carlow C.K."/>
            <person name="Crawford M.J."/>
            <person name="Daub J."/>
            <person name="Dimmic M.W."/>
            <person name="Estes C.F."/>
            <person name="Foster J.M."/>
            <person name="Ganatra M."/>
            <person name="Gregory W.F."/>
            <person name="Johnson N.M."/>
            <person name="Jin J."/>
            <person name="Komuniecki R."/>
            <person name="Korf I."/>
            <person name="Kumar S."/>
            <person name="Laney S."/>
            <person name="Li B.W."/>
            <person name="Li W."/>
            <person name="Lindblom T.H."/>
            <person name="Lustigman S."/>
            <person name="Ma D."/>
            <person name="Maina C.V."/>
            <person name="Martin D.M."/>
            <person name="McCarter J.P."/>
            <person name="McReynolds L."/>
            <person name="Mitreva M."/>
            <person name="Nutman T.B."/>
            <person name="Parkinson J."/>
            <person name="Peregrin-Alvarez J.M."/>
            <person name="Poole C."/>
            <person name="Ren Q."/>
            <person name="Saunders L."/>
            <person name="Sluder A.E."/>
            <person name="Smith K."/>
            <person name="Stanke M."/>
            <person name="Unnasch T.R."/>
            <person name="Ware J."/>
            <person name="Wei A.D."/>
            <person name="Weil G."/>
            <person name="Williams D.J."/>
            <person name="Zhang Y."/>
            <person name="Williams S.A."/>
            <person name="Fraser-Liggett C."/>
            <person name="Slatko B."/>
            <person name="Blaxter M.L."/>
            <person name="Scott A.L."/>
        </authorList>
    </citation>
    <scope>NUCLEOTIDE SEQUENCE</scope>
    <source>
        <strain evidence="7">FR3</strain>
    </source>
</reference>
<reference evidence="7" key="2">
    <citation type="submission" date="2012-12" db="EMBL/GenBank/DDBJ databases">
        <authorList>
            <person name="Gao Y.W."/>
            <person name="Fan S.T."/>
            <person name="Sun H.T."/>
            <person name="Wang Z."/>
            <person name="Gao X.L."/>
            <person name="Li Y.G."/>
            <person name="Wang T.C."/>
            <person name="Zhang K."/>
            <person name="Xu W.W."/>
            <person name="Yu Z.J."/>
            <person name="Xia X.Z."/>
        </authorList>
    </citation>
    <scope>NUCLEOTIDE SEQUENCE</scope>
    <source>
        <strain evidence="7">FR3</strain>
    </source>
</reference>
<sequence>MLGFFVQTVVKRWSVLFENMGYIESTSMYIGGYVNGIDDESRLLRRTMARYLCLTQLLIYRDISIRVRKRFPTYDSIIKTGFMSENEYEILKSTQPDFDKYWVPINWIYALIFRGRKSGKIISDAIACKLCDVCFY</sequence>
<evidence type="ECO:0000256" key="2">
    <source>
        <dbReference type="ARBA" id="ARBA00022692"/>
    </source>
</evidence>
<keyword evidence="6" id="KW-0407">Ion channel</keyword>
<evidence type="ECO:0000256" key="4">
    <source>
        <dbReference type="ARBA" id="ARBA00023136"/>
    </source>
</evidence>
<keyword evidence="6" id="KW-0406">Ion transport</keyword>
<evidence type="ECO:0000256" key="6">
    <source>
        <dbReference type="RuleBase" id="RU363126"/>
    </source>
</evidence>
<dbReference type="GO" id="GO:0005886">
    <property type="term" value="C:plasma membrane"/>
    <property type="evidence" value="ECO:0007669"/>
    <property type="project" value="UniProtKB-SubCell"/>
</dbReference>
<keyword evidence="6" id="KW-0813">Transport</keyword>
<dbReference type="InterPro" id="IPR021134">
    <property type="entry name" value="Bestrophin-like"/>
</dbReference>
<dbReference type="GO" id="GO:0005254">
    <property type="term" value="F:chloride channel activity"/>
    <property type="evidence" value="ECO:0007669"/>
    <property type="project" value="UniProtKB-KW"/>
</dbReference>
<dbReference type="PANTHER" id="PTHR10736:SF58">
    <property type="entry name" value="BESTROPHIN HOMOLOG-RELATED"/>
    <property type="match status" value="1"/>
</dbReference>
<evidence type="ECO:0000256" key="3">
    <source>
        <dbReference type="ARBA" id="ARBA00022989"/>
    </source>
</evidence>
<comment type="subcellular location">
    <subcellularLocation>
        <location evidence="6">Cell membrane</location>
        <topology evidence="6">Multi-pass membrane protein</topology>
    </subcellularLocation>
    <subcellularLocation>
        <location evidence="1">Membrane</location>
    </subcellularLocation>
</comment>
<comment type="similarity">
    <text evidence="5 6">Belongs to the anion channel-forming bestrophin (TC 1.A.46) family. Calcium-sensitive chloride channel subfamily.</text>
</comment>
<dbReference type="InterPro" id="IPR000615">
    <property type="entry name" value="Bestrophin"/>
</dbReference>
<proteinExistence type="inferred from homology"/>
<dbReference type="EMBL" id="LN856998">
    <property type="protein sequence ID" value="CRZ25109.1"/>
    <property type="molecule type" value="Genomic_DNA"/>
</dbReference>
<evidence type="ECO:0000313" key="7">
    <source>
        <dbReference type="EMBL" id="CRZ25109.1"/>
    </source>
</evidence>
<protein>
    <recommendedName>
        <fullName evidence="6">Bestrophin homolog</fullName>
    </recommendedName>
</protein>
<evidence type="ECO:0000256" key="1">
    <source>
        <dbReference type="ARBA" id="ARBA00004370"/>
    </source>
</evidence>
<dbReference type="PANTHER" id="PTHR10736">
    <property type="entry name" value="BESTROPHIN"/>
    <property type="match status" value="1"/>
</dbReference>
<comment type="function">
    <text evidence="6">Forms chloride channels.</text>
</comment>
<organism evidence="7">
    <name type="scientific">Brugia malayi</name>
    <name type="common">Filarial nematode worm</name>
    <dbReference type="NCBI Taxonomy" id="6279"/>
    <lineage>
        <taxon>Eukaryota</taxon>
        <taxon>Metazoa</taxon>
        <taxon>Ecdysozoa</taxon>
        <taxon>Nematoda</taxon>
        <taxon>Chromadorea</taxon>
        <taxon>Rhabditida</taxon>
        <taxon>Spirurina</taxon>
        <taxon>Spiruromorpha</taxon>
        <taxon>Filarioidea</taxon>
        <taxon>Onchocercidae</taxon>
        <taxon>Brugia</taxon>
    </lineage>
</organism>
<keyword evidence="6" id="KW-0869">Chloride channel</keyword>
<dbReference type="OMA" id="LCDVCFY"/>
<dbReference type="GO" id="GO:0034707">
    <property type="term" value="C:chloride channel complex"/>
    <property type="evidence" value="ECO:0007669"/>
    <property type="project" value="UniProtKB-KW"/>
</dbReference>
<name>A0A0H5S9R0_BRUMA</name>
<dbReference type="Pfam" id="PF01062">
    <property type="entry name" value="Bestrophin"/>
    <property type="match status" value="1"/>
</dbReference>
<keyword evidence="2" id="KW-0812">Transmembrane</keyword>
<keyword evidence="4" id="KW-0472">Membrane</keyword>
<accession>A0A0H5S9R0</accession>
<gene>
    <name evidence="7" type="ORF">Bm2641</name>
    <name evidence="7" type="ORF">BM_Bm2641</name>
</gene>
<keyword evidence="3" id="KW-1133">Transmembrane helix</keyword>